<dbReference type="AlphaFoldDB" id="A0A014N4D1"/>
<gene>
    <name evidence="2" type="ORF">X797_012389</name>
</gene>
<feature type="region of interest" description="Disordered" evidence="1">
    <location>
        <begin position="244"/>
        <end position="264"/>
    </location>
</feature>
<reference evidence="2 3" key="1">
    <citation type="submission" date="2014-02" db="EMBL/GenBank/DDBJ databases">
        <title>The genome sequence of the entomopathogenic fungus Metarhizium robertsii ARSEF 2575.</title>
        <authorList>
            <person name="Giuliano Garisto Donzelli B."/>
            <person name="Roe B.A."/>
            <person name="Macmil S.L."/>
            <person name="Krasnoff S.B."/>
            <person name="Gibson D.M."/>
        </authorList>
    </citation>
    <scope>NUCLEOTIDE SEQUENCE [LARGE SCALE GENOMIC DNA]</scope>
    <source>
        <strain evidence="2 3">ARSEF 2575</strain>
    </source>
</reference>
<accession>A0A014N4D1</accession>
<dbReference type="HOGENOM" id="CLU_000680_23_4_1"/>
<dbReference type="OrthoDB" id="5243754at2759"/>
<dbReference type="EMBL" id="JELW01000256">
    <property type="protein sequence ID" value="EXU94542.1"/>
    <property type="molecule type" value="Genomic_DNA"/>
</dbReference>
<evidence type="ECO:0000313" key="3">
    <source>
        <dbReference type="Proteomes" id="UP000030151"/>
    </source>
</evidence>
<proteinExistence type="predicted"/>
<protein>
    <submittedName>
        <fullName evidence="2">RNase H domain protein</fullName>
    </submittedName>
</protein>
<sequence length="264" mass="30189">MAYALRSLPMIRDRNVAVVTSNKAAVLSLGNPRQQSGQEYMQLIYEAIEKLREKGNRVAIEWIPGSDDNELLKLAKGEAREATKDGAVPQKQFPRMRSTTFNIERRKLKAERYIPEKVGKHSKRIDAALPGEHTVLLYDERPWKERNALAQLRTGMSALKNYLYQIKQSASDQCDCGAERETVAHFLFRCTKWTMHRKEMLQCTEKHRGNTSFYLGGKSPMDGTKWKPNMAAVRATIRFVKATGRLDNQRPHPHPPKPTFSPPI</sequence>
<name>A0A014N4D1_9HYPO</name>
<organism evidence="2 3">
    <name type="scientific">Metarhizium robertsii</name>
    <dbReference type="NCBI Taxonomy" id="568076"/>
    <lineage>
        <taxon>Eukaryota</taxon>
        <taxon>Fungi</taxon>
        <taxon>Dikarya</taxon>
        <taxon>Ascomycota</taxon>
        <taxon>Pezizomycotina</taxon>
        <taxon>Sordariomycetes</taxon>
        <taxon>Hypocreomycetidae</taxon>
        <taxon>Hypocreales</taxon>
        <taxon>Clavicipitaceae</taxon>
        <taxon>Metarhizium</taxon>
    </lineage>
</organism>
<dbReference type="Proteomes" id="UP000030151">
    <property type="component" value="Unassembled WGS sequence"/>
</dbReference>
<evidence type="ECO:0000313" key="2">
    <source>
        <dbReference type="EMBL" id="EXU94542.1"/>
    </source>
</evidence>
<evidence type="ECO:0000256" key="1">
    <source>
        <dbReference type="SAM" id="MobiDB-lite"/>
    </source>
</evidence>
<comment type="caution">
    <text evidence="2">The sequence shown here is derived from an EMBL/GenBank/DDBJ whole genome shotgun (WGS) entry which is preliminary data.</text>
</comment>